<keyword evidence="2" id="KW-0677">Repeat</keyword>
<evidence type="ECO:0000256" key="3">
    <source>
        <dbReference type="ARBA" id="ARBA00022884"/>
    </source>
</evidence>
<evidence type="ECO:0000256" key="4">
    <source>
        <dbReference type="ARBA" id="ARBA00022946"/>
    </source>
</evidence>
<dbReference type="Proteomes" id="UP001497512">
    <property type="component" value="Chromosome 8"/>
</dbReference>
<proteinExistence type="predicted"/>
<feature type="compositionally biased region" description="Basic residues" evidence="8">
    <location>
        <begin position="285"/>
        <end position="296"/>
    </location>
</feature>
<feature type="region of interest" description="Disordered" evidence="8">
    <location>
        <begin position="154"/>
        <end position="306"/>
    </location>
</feature>
<name>A0ABP0V151_9BRYO</name>
<keyword evidence="6" id="KW-0687">Ribonucleoprotein</keyword>
<keyword evidence="1" id="KW-0507">mRNA processing</keyword>
<feature type="domain" description="CRM" evidence="9">
    <location>
        <begin position="398"/>
        <end position="494"/>
    </location>
</feature>
<reference evidence="10" key="1">
    <citation type="submission" date="2024-02" db="EMBL/GenBank/DDBJ databases">
        <authorList>
            <consortium name="ELIXIR-Norway"/>
            <consortium name="Elixir Norway"/>
        </authorList>
    </citation>
    <scope>NUCLEOTIDE SEQUENCE</scope>
</reference>
<feature type="region of interest" description="Disordered" evidence="8">
    <location>
        <begin position="80"/>
        <end position="132"/>
    </location>
</feature>
<gene>
    <name evidence="10" type="ORF">CSSPTR1EN2_LOCUS22509</name>
</gene>
<dbReference type="Gene3D" id="3.30.110.60">
    <property type="entry name" value="YhbY-like"/>
    <property type="match status" value="2"/>
</dbReference>
<dbReference type="EMBL" id="OZ019900">
    <property type="protein sequence ID" value="CAK9235022.1"/>
    <property type="molecule type" value="Genomic_DNA"/>
</dbReference>
<keyword evidence="3 7" id="KW-0694">RNA-binding</keyword>
<feature type="compositionally biased region" description="Basic and acidic residues" evidence="8">
    <location>
        <begin position="188"/>
        <end position="199"/>
    </location>
</feature>
<evidence type="ECO:0000256" key="5">
    <source>
        <dbReference type="ARBA" id="ARBA00023187"/>
    </source>
</evidence>
<evidence type="ECO:0000313" key="10">
    <source>
        <dbReference type="EMBL" id="CAK9235022.1"/>
    </source>
</evidence>
<evidence type="ECO:0000256" key="2">
    <source>
        <dbReference type="ARBA" id="ARBA00022737"/>
    </source>
</evidence>
<accession>A0ABP0V151</accession>
<dbReference type="PANTHER" id="PTHR46247">
    <property type="entry name" value="CRS2-ASSOCIATED FACTOR 1, CHLOROPLASTIC"/>
    <property type="match status" value="1"/>
</dbReference>
<evidence type="ECO:0000256" key="1">
    <source>
        <dbReference type="ARBA" id="ARBA00022664"/>
    </source>
</evidence>
<evidence type="ECO:0000313" key="11">
    <source>
        <dbReference type="Proteomes" id="UP001497512"/>
    </source>
</evidence>
<evidence type="ECO:0000256" key="7">
    <source>
        <dbReference type="PROSITE-ProRule" id="PRU00626"/>
    </source>
</evidence>
<feature type="compositionally biased region" description="Basic and acidic residues" evidence="8">
    <location>
        <begin position="775"/>
        <end position="791"/>
    </location>
</feature>
<dbReference type="SUPFAM" id="SSF75471">
    <property type="entry name" value="YhbY-like"/>
    <property type="match status" value="2"/>
</dbReference>
<sequence>MALKIGLTENTFVSSKPGWFFLPSYSLLFSSSSSSSFLSLCVFPSHTLFKPLRLKSFSSSAGSGKRTRVCVRVRSRYVAEDTGGGNEDEEDDDDPWRGAKWERQETGSSEGGFGSSSRRDDDGEFEEYAPGSIARRTSVDRYDRSRFSGRVTRTDDEDVGFNRSRFSGGVVGRNDDEGGEPDASSMQNRKEALWWREDNGGGDGEFGLGSEKGELGRSRRFLPNSDNRPEARVPWGPSLRGSTTSSSGQESNPASRYVSRSIGSRSVPSRPSIPGKFSKYSERNKKPKKTKNRHVIPSRPVPGPMPDFDYQFSYSENPKIEPIGFREPQFSPFGPSTMPRPWTGKAPLPGSKKKLPEFDSFKPPPPNKKGVKHVQPPGPYPEGEGPQEAKSREEILGEPLTKEEINDAIERVNKENRQLNLGRDGLTHNMLDLIHQHWKRRRVCKIKCKGVPTVDMDNVCNKLEEKTGGVIIHRAGGVVYLFRGRNYNYKNRPHIRLMLWKPPAPIYPKLVVPAPGGLTKEEADKLRLLGRKLPAIRKLAKNGVYLTLVKEVKEAFEVDELVKVDCQGLNPSDYKKIGAKLKDLVPCVLLSFERESILMWRGRDLQPESSEEDGSSSSTEAAADEGLLPEGGTLLKETGSVVEEQSNYKEEAKMSYTDEDDIPDEELVVGSHIAENQLLFEEAREPELDEVRVASGNNSVVENGILEEAARDSGLDEVDLLWGQAVDSGDAVILDDTELDPDTVFEKVKVLAQSSEKASEGDRVAPATDPSRNGLKKEKPKKGEVGKKLESYEVLPEPTDLLRVDELAKLLAP</sequence>
<evidence type="ECO:0000259" key="9">
    <source>
        <dbReference type="PROSITE" id="PS51295"/>
    </source>
</evidence>
<feature type="region of interest" description="Disordered" evidence="8">
    <location>
        <begin position="603"/>
        <end position="644"/>
    </location>
</feature>
<feature type="compositionally biased region" description="Basic and acidic residues" evidence="8">
    <location>
        <begin position="95"/>
        <end position="105"/>
    </location>
</feature>
<dbReference type="InterPro" id="IPR035920">
    <property type="entry name" value="YhbY-like_sf"/>
</dbReference>
<dbReference type="PANTHER" id="PTHR46247:SF1">
    <property type="entry name" value="CRS2-ASSOCIATED FACTOR 1, CHLOROPLASTIC"/>
    <property type="match status" value="1"/>
</dbReference>
<protein>
    <recommendedName>
        <fullName evidence="9">CRM domain-containing protein</fullName>
    </recommendedName>
</protein>
<feature type="compositionally biased region" description="Low complexity" evidence="8">
    <location>
        <begin position="615"/>
        <end position="626"/>
    </location>
</feature>
<evidence type="ECO:0000256" key="8">
    <source>
        <dbReference type="SAM" id="MobiDB-lite"/>
    </source>
</evidence>
<keyword evidence="11" id="KW-1185">Reference proteome</keyword>
<feature type="compositionally biased region" description="Polar residues" evidence="8">
    <location>
        <begin position="240"/>
        <end position="254"/>
    </location>
</feature>
<feature type="region of interest" description="Disordered" evidence="8">
    <location>
        <begin position="753"/>
        <end position="791"/>
    </location>
</feature>
<feature type="region of interest" description="Disordered" evidence="8">
    <location>
        <begin position="332"/>
        <end position="391"/>
    </location>
</feature>
<dbReference type="PROSITE" id="PS51295">
    <property type="entry name" value="CRM"/>
    <property type="match status" value="2"/>
</dbReference>
<feature type="domain" description="CRM" evidence="9">
    <location>
        <begin position="516"/>
        <end position="612"/>
    </location>
</feature>
<dbReference type="SMART" id="SM01103">
    <property type="entry name" value="CRS1_YhbY"/>
    <property type="match status" value="2"/>
</dbReference>
<dbReference type="Pfam" id="PF01985">
    <property type="entry name" value="CRS1_YhbY"/>
    <property type="match status" value="2"/>
</dbReference>
<evidence type="ECO:0000256" key="6">
    <source>
        <dbReference type="ARBA" id="ARBA00023274"/>
    </source>
</evidence>
<dbReference type="InterPro" id="IPR044599">
    <property type="entry name" value="CAF1P_plant"/>
</dbReference>
<organism evidence="10 11">
    <name type="scientific">Sphagnum troendelagicum</name>
    <dbReference type="NCBI Taxonomy" id="128251"/>
    <lineage>
        <taxon>Eukaryota</taxon>
        <taxon>Viridiplantae</taxon>
        <taxon>Streptophyta</taxon>
        <taxon>Embryophyta</taxon>
        <taxon>Bryophyta</taxon>
        <taxon>Sphagnophytina</taxon>
        <taxon>Sphagnopsida</taxon>
        <taxon>Sphagnales</taxon>
        <taxon>Sphagnaceae</taxon>
        <taxon>Sphagnum</taxon>
    </lineage>
</organism>
<dbReference type="InterPro" id="IPR001890">
    <property type="entry name" value="RNA-binding_CRM"/>
</dbReference>
<keyword evidence="4" id="KW-0809">Transit peptide</keyword>
<keyword evidence="5" id="KW-0508">mRNA splicing</keyword>